<sequence>MKRAIIAPAEFGGAALDELKHWLAITTTQDDAALTALLSASADMCEAFCGLMPLAATCEEIWPARGEWQQLTVRPVHAITAVEGIPAEGPRFIMPADAFELDLGEGQTGSFRILRKGAAGRVAVRFAAGFAPGWGSLPEGLRQGIIRYAGHLYRERDAAPDGSPPAAVTALWRPWREMRIA</sequence>
<keyword evidence="2" id="KW-1185">Reference proteome</keyword>
<dbReference type="InterPro" id="IPR011738">
    <property type="entry name" value="Phage_CHP"/>
</dbReference>
<proteinExistence type="predicted"/>
<evidence type="ECO:0000313" key="1">
    <source>
        <dbReference type="EMBL" id="MXP48074.1"/>
    </source>
</evidence>
<reference evidence="1 2" key="1">
    <citation type="submission" date="2019-12" db="EMBL/GenBank/DDBJ databases">
        <title>Genomic-based taxomic classification of the family Erythrobacteraceae.</title>
        <authorList>
            <person name="Xu L."/>
        </authorList>
    </citation>
    <scope>NUCLEOTIDE SEQUENCE [LARGE SCALE GENOMIC DNA]</scope>
    <source>
        <strain evidence="1 2">SW-109</strain>
    </source>
</reference>
<dbReference type="Proteomes" id="UP000471435">
    <property type="component" value="Unassembled WGS sequence"/>
</dbReference>
<protein>
    <recommendedName>
        <fullName evidence="3">PhiE125 gp8 family phage protein</fullName>
    </recommendedName>
</protein>
<dbReference type="AlphaFoldDB" id="A0A6I4V711"/>
<dbReference type="RefSeq" id="WP_160731295.1">
    <property type="nucleotide sequence ID" value="NZ_WTYP01000002.1"/>
</dbReference>
<organism evidence="1 2">
    <name type="scientific">Pontixanthobacter luteolus</name>
    <dbReference type="NCBI Taxonomy" id="295089"/>
    <lineage>
        <taxon>Bacteria</taxon>
        <taxon>Pseudomonadati</taxon>
        <taxon>Pseudomonadota</taxon>
        <taxon>Alphaproteobacteria</taxon>
        <taxon>Sphingomonadales</taxon>
        <taxon>Erythrobacteraceae</taxon>
        <taxon>Pontixanthobacter</taxon>
    </lineage>
</organism>
<dbReference type="Gene3D" id="1.10.3230.30">
    <property type="entry name" value="Phage gp6-like head-tail connector protein"/>
    <property type="match status" value="1"/>
</dbReference>
<name>A0A6I4V711_9SPHN</name>
<dbReference type="NCBIfam" id="TIGR02215">
    <property type="entry name" value="phage_chp_gp8"/>
    <property type="match status" value="1"/>
</dbReference>
<accession>A0A6I4V711</accession>
<evidence type="ECO:0000313" key="2">
    <source>
        <dbReference type="Proteomes" id="UP000471435"/>
    </source>
</evidence>
<dbReference type="OrthoDB" id="8478788at2"/>
<comment type="caution">
    <text evidence="1">The sequence shown here is derived from an EMBL/GenBank/DDBJ whole genome shotgun (WGS) entry which is preliminary data.</text>
</comment>
<gene>
    <name evidence="1" type="ORF">GRI43_11825</name>
</gene>
<evidence type="ECO:0008006" key="3">
    <source>
        <dbReference type="Google" id="ProtNLM"/>
    </source>
</evidence>
<dbReference type="EMBL" id="WTYP01000002">
    <property type="protein sequence ID" value="MXP48074.1"/>
    <property type="molecule type" value="Genomic_DNA"/>
</dbReference>
<dbReference type="CDD" id="cd08054">
    <property type="entry name" value="gp6"/>
    <property type="match status" value="1"/>
</dbReference>